<protein>
    <submittedName>
        <fullName evidence="1">Uncharacterized protein</fullName>
    </submittedName>
</protein>
<comment type="caution">
    <text evidence="1">The sequence shown here is derived from an EMBL/GenBank/DDBJ whole genome shotgun (WGS) entry which is preliminary data.</text>
</comment>
<dbReference type="Proteomes" id="UP001300745">
    <property type="component" value="Unassembled WGS sequence"/>
</dbReference>
<name>A0ABT3SIZ0_9MYCO</name>
<evidence type="ECO:0000313" key="1">
    <source>
        <dbReference type="EMBL" id="MCX2939500.1"/>
    </source>
</evidence>
<dbReference type="RefSeq" id="WP_265999304.1">
    <property type="nucleotide sequence ID" value="NZ_JAPJDN010000024.1"/>
</dbReference>
<gene>
    <name evidence="1" type="ORF">ORI27_22645</name>
</gene>
<organism evidence="1 2">
    <name type="scientific">Mycobacterium pinniadriaticum</name>
    <dbReference type="NCBI Taxonomy" id="2994102"/>
    <lineage>
        <taxon>Bacteria</taxon>
        <taxon>Bacillati</taxon>
        <taxon>Actinomycetota</taxon>
        <taxon>Actinomycetes</taxon>
        <taxon>Mycobacteriales</taxon>
        <taxon>Mycobacteriaceae</taxon>
        <taxon>Mycobacterium</taxon>
    </lineage>
</organism>
<proteinExistence type="predicted"/>
<accession>A0ABT3SIZ0</accession>
<evidence type="ECO:0000313" key="2">
    <source>
        <dbReference type="Proteomes" id="UP001300745"/>
    </source>
</evidence>
<keyword evidence="2" id="KW-1185">Reference proteome</keyword>
<dbReference type="EMBL" id="JAPJDO010000024">
    <property type="protein sequence ID" value="MCX2939500.1"/>
    <property type="molecule type" value="Genomic_DNA"/>
</dbReference>
<sequence length="68" mass="7756">MTLTTNPDLYTFDRVPDYRKYGFQIGLADSVYDGAPIELTAFLGDSPLVIENYYLNYPRAIVIECVRS</sequence>
<reference evidence="1 2" key="1">
    <citation type="submission" date="2022-11" db="EMBL/GenBank/DDBJ databases">
        <title>Mycobacterium sp. nov.</title>
        <authorList>
            <person name="Papic B."/>
            <person name="Spicic S."/>
            <person name="Duvnjak S."/>
        </authorList>
    </citation>
    <scope>NUCLEOTIDE SEQUENCE [LARGE SCALE GENOMIC DNA]</scope>
    <source>
        <strain evidence="1 2">CVI_P4</strain>
    </source>
</reference>